<dbReference type="Proteomes" id="UP000177905">
    <property type="component" value="Unassembled WGS sequence"/>
</dbReference>
<proteinExistence type="predicted"/>
<dbReference type="InterPro" id="IPR057736">
    <property type="entry name" value="SAF_PseI/NeuA/NeuB"/>
</dbReference>
<dbReference type="Gene3D" id="3.90.1210.10">
    <property type="entry name" value="Antifreeze-like/N-acetylneuraminic acid synthase C-terminal domain"/>
    <property type="match status" value="1"/>
</dbReference>
<dbReference type="InterPro" id="IPR006190">
    <property type="entry name" value="SAF_AFP_Neu5Ac"/>
</dbReference>
<dbReference type="PANTHER" id="PTHR42966:SF1">
    <property type="entry name" value="SIALIC ACID SYNTHASE"/>
    <property type="match status" value="1"/>
</dbReference>
<name>A0A1F4S8F1_UNCSA</name>
<dbReference type="InterPro" id="IPR036732">
    <property type="entry name" value="AFP_Neu5c_C_sf"/>
</dbReference>
<comment type="caution">
    <text evidence="2">The sequence shown here is derived from an EMBL/GenBank/DDBJ whole genome shotgun (WGS) entry which is preliminary data.</text>
</comment>
<dbReference type="Pfam" id="PF03102">
    <property type="entry name" value="NeuB"/>
    <property type="match status" value="1"/>
</dbReference>
<dbReference type="GO" id="GO:0016051">
    <property type="term" value="P:carbohydrate biosynthetic process"/>
    <property type="evidence" value="ECO:0007669"/>
    <property type="project" value="InterPro"/>
</dbReference>
<dbReference type="SUPFAM" id="SSF51569">
    <property type="entry name" value="Aldolase"/>
    <property type="match status" value="1"/>
</dbReference>
<accession>A0A1F4S8F1</accession>
<reference evidence="2 3" key="1">
    <citation type="journal article" date="2016" name="Nat. Commun.">
        <title>Thousands of microbial genomes shed light on interconnected biogeochemical processes in an aquifer system.</title>
        <authorList>
            <person name="Anantharaman K."/>
            <person name="Brown C.T."/>
            <person name="Hug L.A."/>
            <person name="Sharon I."/>
            <person name="Castelle C.J."/>
            <person name="Probst A.J."/>
            <person name="Thomas B.C."/>
            <person name="Singh A."/>
            <person name="Wilkins M.J."/>
            <person name="Karaoz U."/>
            <person name="Brodie E.L."/>
            <person name="Williams K.H."/>
            <person name="Hubbard S.S."/>
            <person name="Banfield J.F."/>
        </authorList>
    </citation>
    <scope>NUCLEOTIDE SEQUENCE [LARGE SCALE GENOMIC DNA]</scope>
</reference>
<gene>
    <name evidence="2" type="ORF">A2290_03595</name>
</gene>
<evidence type="ECO:0000313" key="3">
    <source>
        <dbReference type="Proteomes" id="UP000177905"/>
    </source>
</evidence>
<feature type="domain" description="AFP-like" evidence="1">
    <location>
        <begin position="301"/>
        <end position="359"/>
    </location>
</feature>
<dbReference type="SMART" id="SM00858">
    <property type="entry name" value="SAF"/>
    <property type="match status" value="1"/>
</dbReference>
<dbReference type="InterPro" id="IPR051690">
    <property type="entry name" value="PseI-like"/>
</dbReference>
<dbReference type="PROSITE" id="PS50844">
    <property type="entry name" value="AFP_LIKE"/>
    <property type="match status" value="1"/>
</dbReference>
<dbReference type="EMBL" id="MEUA01000005">
    <property type="protein sequence ID" value="OGC16667.1"/>
    <property type="molecule type" value="Genomic_DNA"/>
</dbReference>
<dbReference type="GO" id="GO:0047444">
    <property type="term" value="F:N-acylneuraminate-9-phosphate synthase activity"/>
    <property type="evidence" value="ECO:0007669"/>
    <property type="project" value="TreeGrafter"/>
</dbReference>
<dbReference type="Pfam" id="PF08666">
    <property type="entry name" value="SAF"/>
    <property type="match status" value="1"/>
</dbReference>
<evidence type="ECO:0000259" key="1">
    <source>
        <dbReference type="PROSITE" id="PS50844"/>
    </source>
</evidence>
<dbReference type="CDD" id="cd11615">
    <property type="entry name" value="SAF_NeuB_like"/>
    <property type="match status" value="1"/>
</dbReference>
<dbReference type="InterPro" id="IPR013974">
    <property type="entry name" value="SAF"/>
</dbReference>
<organism evidence="2 3">
    <name type="scientific">candidate division WOR-1 bacterium RIFOXYB2_FULL_36_35</name>
    <dbReference type="NCBI Taxonomy" id="1802578"/>
    <lineage>
        <taxon>Bacteria</taxon>
        <taxon>Bacillati</taxon>
        <taxon>Saganbacteria</taxon>
    </lineage>
</organism>
<dbReference type="SUPFAM" id="SSF51269">
    <property type="entry name" value="AFP III-like domain"/>
    <property type="match status" value="1"/>
</dbReference>
<protein>
    <recommendedName>
        <fullName evidence="1">AFP-like domain-containing protein</fullName>
    </recommendedName>
</protein>
<evidence type="ECO:0000313" key="2">
    <source>
        <dbReference type="EMBL" id="OGC16667.1"/>
    </source>
</evidence>
<dbReference type="PANTHER" id="PTHR42966">
    <property type="entry name" value="N-ACETYLNEURAMINATE SYNTHASE"/>
    <property type="match status" value="1"/>
</dbReference>
<dbReference type="InterPro" id="IPR013132">
    <property type="entry name" value="PseI/NeuA/B-like_N"/>
</dbReference>
<dbReference type="AlphaFoldDB" id="A0A1F4S8F1"/>
<dbReference type="InterPro" id="IPR013785">
    <property type="entry name" value="Aldolase_TIM"/>
</dbReference>
<dbReference type="Gene3D" id="3.20.20.70">
    <property type="entry name" value="Aldolase class I"/>
    <property type="match status" value="1"/>
</dbReference>
<sequence length="359" mass="39999">MRRINIGNKWVGPNDPCFIIAEAGANANSDPILAENLIIKAAESGADAIKFQSYSAENLVTKTAPKYYVDNMDEFLNNARPKGFQIDEFKQLDSLPKSVYFNLVKLAKELNIIFLSTPFDKENVDFLEELNVPAYKIASADITYHEFLRYVAKKNRSIILSTGASTLNEVKEAVEIIEETGNKQIIILHCILSYPTKYEDANLNMMQTLQKEFPDIAIGLSDHSLGTLVPSLSVMLGAKVIEKHFTIDKSLSMSTDHFMSVDPPELKRMVQDIRNAELSKGRADKIPVAAEHDAVSYARRSLVASRDIKKGTVLTREMIVCKRPGTGISPKFLVDALNKKVKLDINEDTVITWGMLGGK</sequence>